<keyword evidence="3" id="KW-1185">Reference proteome</keyword>
<evidence type="ECO:0000313" key="3">
    <source>
        <dbReference type="Proteomes" id="UP000652219"/>
    </source>
</evidence>
<feature type="chain" id="PRO_5034679141" description="Hypersensitive response-inducing protein" evidence="1">
    <location>
        <begin position="18"/>
        <end position="153"/>
    </location>
</feature>
<dbReference type="EMBL" id="WIGN01000425">
    <property type="protein sequence ID" value="KAF6793753.1"/>
    <property type="molecule type" value="Genomic_DNA"/>
</dbReference>
<organism evidence="2 3">
    <name type="scientific">Colletotrichum sojae</name>
    <dbReference type="NCBI Taxonomy" id="2175907"/>
    <lineage>
        <taxon>Eukaryota</taxon>
        <taxon>Fungi</taxon>
        <taxon>Dikarya</taxon>
        <taxon>Ascomycota</taxon>
        <taxon>Pezizomycotina</taxon>
        <taxon>Sordariomycetes</taxon>
        <taxon>Hypocreomycetidae</taxon>
        <taxon>Glomerellales</taxon>
        <taxon>Glomerellaceae</taxon>
        <taxon>Colletotrichum</taxon>
        <taxon>Colletotrichum orchidearum species complex</taxon>
    </lineage>
</organism>
<dbReference type="AlphaFoldDB" id="A0A8H6MJT1"/>
<accession>A0A8H6MJT1</accession>
<sequence>MKPVFILSALLPSLAVAAPAELHQRQDSITHFDASEFNGNCRADNTGCSWSVTIISRGLATVPVIPVTCSTSTAVGKDFPSSSPPLVCSDPIAGIEFTRVAQGYRLSIFKAQSAEKDEVAATVLPIGDWPEILDSTGYHETYIGPSEFTVPVV</sequence>
<gene>
    <name evidence="2" type="ORF">CSOJ01_13856</name>
</gene>
<evidence type="ECO:0000313" key="2">
    <source>
        <dbReference type="EMBL" id="KAF6793753.1"/>
    </source>
</evidence>
<keyword evidence="1" id="KW-0732">Signal</keyword>
<feature type="signal peptide" evidence="1">
    <location>
        <begin position="1"/>
        <end position="17"/>
    </location>
</feature>
<evidence type="ECO:0000256" key="1">
    <source>
        <dbReference type="SAM" id="SignalP"/>
    </source>
</evidence>
<reference evidence="2 3" key="1">
    <citation type="journal article" date="2020" name="Phytopathology">
        <title>Genome Sequence Resources of Colletotrichum truncatum, C. plurivorum, C. musicola, and C. sojae: Four Species Pathogenic to Soybean (Glycine max).</title>
        <authorList>
            <person name="Rogerio F."/>
            <person name="Boufleur T.R."/>
            <person name="Ciampi-Guillardi M."/>
            <person name="Sukno S.A."/>
            <person name="Thon M.R."/>
            <person name="Massola Junior N.S."/>
            <person name="Baroncelli R."/>
        </authorList>
    </citation>
    <scope>NUCLEOTIDE SEQUENCE [LARGE SCALE GENOMIC DNA]</scope>
    <source>
        <strain evidence="2 3">LFN0009</strain>
    </source>
</reference>
<protein>
    <recommendedName>
        <fullName evidence="4">Hypersensitive response-inducing protein</fullName>
    </recommendedName>
</protein>
<proteinExistence type="predicted"/>
<evidence type="ECO:0008006" key="4">
    <source>
        <dbReference type="Google" id="ProtNLM"/>
    </source>
</evidence>
<dbReference type="Proteomes" id="UP000652219">
    <property type="component" value="Unassembled WGS sequence"/>
</dbReference>
<name>A0A8H6MJT1_9PEZI</name>
<comment type="caution">
    <text evidence="2">The sequence shown here is derived from an EMBL/GenBank/DDBJ whole genome shotgun (WGS) entry which is preliminary data.</text>
</comment>